<feature type="domain" description="DJ-1/PfpI" evidence="5">
    <location>
        <begin position="15"/>
        <end position="160"/>
    </location>
</feature>
<dbReference type="InterPro" id="IPR002818">
    <property type="entry name" value="DJ-1/PfpI"/>
</dbReference>
<evidence type="ECO:0000313" key="7">
    <source>
        <dbReference type="Proteomes" id="UP001583172"/>
    </source>
</evidence>
<dbReference type="Proteomes" id="UP001583172">
    <property type="component" value="Unassembled WGS sequence"/>
</dbReference>
<dbReference type="SUPFAM" id="SSF54189">
    <property type="entry name" value="Ribosomal proteins S24e, L23 and L15e"/>
    <property type="match status" value="1"/>
</dbReference>
<dbReference type="Gene3D" id="3.40.50.880">
    <property type="match status" value="1"/>
</dbReference>
<name>A0ABR3VB46_HUMIN</name>
<evidence type="ECO:0000256" key="1">
    <source>
        <dbReference type="ARBA" id="ARBA00006700"/>
    </source>
</evidence>
<keyword evidence="3" id="KW-0687">Ribonucleoprotein</keyword>
<reference evidence="6 7" key="1">
    <citation type="journal article" date="2024" name="Commun. Biol.">
        <title>Comparative genomic analysis of thermophilic fungi reveals convergent evolutionary adaptations and gene losses.</title>
        <authorList>
            <person name="Steindorff A.S."/>
            <person name="Aguilar-Pontes M.V."/>
            <person name="Robinson A.J."/>
            <person name="Andreopoulos B."/>
            <person name="LaButti K."/>
            <person name="Kuo A."/>
            <person name="Mondo S."/>
            <person name="Riley R."/>
            <person name="Otillar R."/>
            <person name="Haridas S."/>
            <person name="Lipzen A."/>
            <person name="Grimwood J."/>
            <person name="Schmutz J."/>
            <person name="Clum A."/>
            <person name="Reid I.D."/>
            <person name="Moisan M.C."/>
            <person name="Butler G."/>
            <person name="Nguyen T.T.M."/>
            <person name="Dewar K."/>
            <person name="Conant G."/>
            <person name="Drula E."/>
            <person name="Henrissat B."/>
            <person name="Hansel C."/>
            <person name="Singer S."/>
            <person name="Hutchinson M.I."/>
            <person name="de Vries R.P."/>
            <person name="Natvig D.O."/>
            <person name="Powell A.J."/>
            <person name="Tsang A."/>
            <person name="Grigoriev I.V."/>
        </authorList>
    </citation>
    <scope>NUCLEOTIDE SEQUENCE [LARGE SCALE GENOMIC DNA]</scope>
    <source>
        <strain evidence="6 7">CBS 620.91</strain>
    </source>
</reference>
<protein>
    <recommendedName>
        <fullName evidence="5">DJ-1/PfpI domain-containing protein</fullName>
    </recommendedName>
</protein>
<dbReference type="InterPro" id="IPR052158">
    <property type="entry name" value="INH-QAR"/>
</dbReference>
<proteinExistence type="inferred from homology"/>
<feature type="region of interest" description="Disordered" evidence="4">
    <location>
        <begin position="440"/>
        <end position="492"/>
    </location>
</feature>
<evidence type="ECO:0000313" key="6">
    <source>
        <dbReference type="EMBL" id="KAL1839054.1"/>
    </source>
</evidence>
<dbReference type="Pfam" id="PF00276">
    <property type="entry name" value="Ribosomal_L23"/>
    <property type="match status" value="1"/>
</dbReference>
<gene>
    <name evidence="6" type="ORF">VTJ49DRAFT_1918</name>
</gene>
<dbReference type="EMBL" id="JAZGSY010000178">
    <property type="protein sequence ID" value="KAL1839054.1"/>
    <property type="molecule type" value="Genomic_DNA"/>
</dbReference>
<dbReference type="Pfam" id="PF01965">
    <property type="entry name" value="DJ-1_PfpI"/>
    <property type="match status" value="1"/>
</dbReference>
<dbReference type="InterPro" id="IPR012678">
    <property type="entry name" value="Ribosomal_uL23/eL15/eS24_sf"/>
</dbReference>
<keyword evidence="2" id="KW-0689">Ribosomal protein</keyword>
<evidence type="ECO:0000256" key="3">
    <source>
        <dbReference type="ARBA" id="ARBA00023274"/>
    </source>
</evidence>
<dbReference type="PANTHER" id="PTHR43130">
    <property type="entry name" value="ARAC-FAMILY TRANSCRIPTIONAL REGULATOR"/>
    <property type="match status" value="1"/>
</dbReference>
<evidence type="ECO:0000256" key="2">
    <source>
        <dbReference type="ARBA" id="ARBA00022980"/>
    </source>
</evidence>
<sequence>MANKTSAVADEPIEVLFALHNKFDLLDFSGPLEVLNSALHDPKDPTSKAFEITIAAGEPQVLSDQGVLIGSQCTWKEAHERLNDFDVVVVLGGNTDEVLKAKAEPMDLIKAYSELQKNDPSRERTLLSICTGSLFLAEAGLLSGLSATTHPDYITKFENLCSHAVVRDLGEHTDVIEDARYVVNNLRFELGDEDENPYIRRKSDATRRPSNARKGSISFKSAGRRESIARRAAMRLGGLRVITSGGITAGMDAALYVVSILVSEETANEVARRLQLTWTKGVVVDGLDVPNAVVAFLRPRPKQPPNLATFAVPMEFNKLDLRDYLYHAYNVEVVSVRAYVQQQPPQRRGEGQQGPSYRPKSKKFMIAELVKPFVWPEPVPESDREAFDHKIWKKIEDQKEMVEAREPGAIPLRKGREKDIGVSREREILGQLAKEFMESGEWKAPNSGKWREVEKELDAEKKTESGEKKGKGGKGGILGGALLGGAAAASLD</sequence>
<evidence type="ECO:0000259" key="5">
    <source>
        <dbReference type="Pfam" id="PF01965"/>
    </source>
</evidence>
<dbReference type="InterPro" id="IPR013025">
    <property type="entry name" value="Ribosomal_uL23-like"/>
</dbReference>
<comment type="similarity">
    <text evidence="1">Belongs to the universal ribosomal protein uL23 family.</text>
</comment>
<comment type="caution">
    <text evidence="6">The sequence shown here is derived from an EMBL/GenBank/DDBJ whole genome shotgun (WGS) entry which is preliminary data.</text>
</comment>
<evidence type="ECO:0000256" key="4">
    <source>
        <dbReference type="SAM" id="MobiDB-lite"/>
    </source>
</evidence>
<dbReference type="InterPro" id="IPR012677">
    <property type="entry name" value="Nucleotide-bd_a/b_plait_sf"/>
</dbReference>
<dbReference type="Gene3D" id="3.30.70.330">
    <property type="match status" value="1"/>
</dbReference>
<dbReference type="SUPFAM" id="SSF52317">
    <property type="entry name" value="Class I glutamine amidotransferase-like"/>
    <property type="match status" value="1"/>
</dbReference>
<feature type="compositionally biased region" description="Basic and acidic residues" evidence="4">
    <location>
        <begin position="449"/>
        <end position="470"/>
    </location>
</feature>
<organism evidence="6 7">
    <name type="scientific">Humicola insolens</name>
    <name type="common">Soft-rot fungus</name>
    <dbReference type="NCBI Taxonomy" id="85995"/>
    <lineage>
        <taxon>Eukaryota</taxon>
        <taxon>Fungi</taxon>
        <taxon>Dikarya</taxon>
        <taxon>Ascomycota</taxon>
        <taxon>Pezizomycotina</taxon>
        <taxon>Sordariomycetes</taxon>
        <taxon>Sordariomycetidae</taxon>
        <taxon>Sordariales</taxon>
        <taxon>Chaetomiaceae</taxon>
        <taxon>Mycothermus</taxon>
    </lineage>
</organism>
<feature type="compositionally biased region" description="Gly residues" evidence="4">
    <location>
        <begin position="473"/>
        <end position="483"/>
    </location>
</feature>
<accession>A0ABR3VB46</accession>
<dbReference type="PANTHER" id="PTHR43130:SF3">
    <property type="entry name" value="HTH-TYPE TRANSCRIPTIONAL REGULATOR RV1931C"/>
    <property type="match status" value="1"/>
</dbReference>
<keyword evidence="7" id="KW-1185">Reference proteome</keyword>
<dbReference type="InterPro" id="IPR029062">
    <property type="entry name" value="Class_I_gatase-like"/>
</dbReference>